<protein>
    <submittedName>
        <fullName evidence="8">Selenide, water dikinase SelD</fullName>
    </submittedName>
</protein>
<evidence type="ECO:0000313" key="9">
    <source>
        <dbReference type="Proteomes" id="UP000706333"/>
    </source>
</evidence>
<dbReference type="GO" id="GO:0005737">
    <property type="term" value="C:cytoplasm"/>
    <property type="evidence" value="ECO:0007669"/>
    <property type="project" value="TreeGrafter"/>
</dbReference>
<dbReference type="GO" id="GO:0004756">
    <property type="term" value="F:selenide, water dikinase activity"/>
    <property type="evidence" value="ECO:0007669"/>
    <property type="project" value="TreeGrafter"/>
</dbReference>
<reference evidence="8" key="2">
    <citation type="journal article" date="2020" name="Microorganisms">
        <title>Osmotic Adaptation and Compatible Solute Biosynthesis of Phototrophic Bacteria as Revealed from Genome Analyses.</title>
        <authorList>
            <person name="Imhoff J.F."/>
            <person name="Rahn T."/>
            <person name="Kunzel S."/>
            <person name="Keller A."/>
            <person name="Neulinger S.C."/>
        </authorList>
    </citation>
    <scope>NUCLEOTIDE SEQUENCE</scope>
    <source>
        <strain evidence="8">LMG 28126</strain>
    </source>
</reference>
<dbReference type="InterPro" id="IPR036921">
    <property type="entry name" value="PurM-like_N_sf"/>
</dbReference>
<keyword evidence="3" id="KW-0418">Kinase</keyword>
<dbReference type="Pfam" id="PF00586">
    <property type="entry name" value="AIRS"/>
    <property type="match status" value="1"/>
</dbReference>
<name>A0A934TLE5_9RHOB</name>
<evidence type="ECO:0000313" key="8">
    <source>
        <dbReference type="EMBL" id="MBK5927611.1"/>
    </source>
</evidence>
<evidence type="ECO:0000256" key="3">
    <source>
        <dbReference type="ARBA" id="ARBA00022777"/>
    </source>
</evidence>
<keyword evidence="9" id="KW-1185">Reference proteome</keyword>
<dbReference type="SUPFAM" id="SSF56042">
    <property type="entry name" value="PurM C-terminal domain-like"/>
    <property type="match status" value="1"/>
</dbReference>
<dbReference type="InterPro" id="IPR010918">
    <property type="entry name" value="PurM-like_C_dom"/>
</dbReference>
<keyword evidence="2" id="KW-0547">Nucleotide-binding</keyword>
<evidence type="ECO:0000256" key="5">
    <source>
        <dbReference type="ARBA" id="ARBA00023266"/>
    </source>
</evidence>
<dbReference type="CDD" id="cd02195">
    <property type="entry name" value="SelD"/>
    <property type="match status" value="1"/>
</dbReference>
<dbReference type="EMBL" id="NHSD01000263">
    <property type="protein sequence ID" value="MBK5927611.1"/>
    <property type="molecule type" value="Genomic_DNA"/>
</dbReference>
<dbReference type="Gene3D" id="3.90.650.10">
    <property type="entry name" value="PurM-like C-terminal domain"/>
    <property type="match status" value="1"/>
</dbReference>
<dbReference type="PANTHER" id="PTHR10256">
    <property type="entry name" value="SELENIDE, WATER DIKINASE"/>
    <property type="match status" value="1"/>
</dbReference>
<evidence type="ECO:0000259" key="7">
    <source>
        <dbReference type="Pfam" id="PF02769"/>
    </source>
</evidence>
<evidence type="ECO:0000256" key="1">
    <source>
        <dbReference type="ARBA" id="ARBA00022679"/>
    </source>
</evidence>
<feature type="domain" description="PurM-like C-terminal" evidence="7">
    <location>
        <begin position="203"/>
        <end position="371"/>
    </location>
</feature>
<dbReference type="Proteomes" id="UP000706333">
    <property type="component" value="Unassembled WGS sequence"/>
</dbReference>
<feature type="domain" description="PurM-like N-terminal" evidence="6">
    <location>
        <begin position="84"/>
        <end position="192"/>
    </location>
</feature>
<comment type="caution">
    <text evidence="8">The sequence shown here is derived from an EMBL/GenBank/DDBJ whole genome shotgun (WGS) entry which is preliminary data.</text>
</comment>
<dbReference type="NCBIfam" id="TIGR00476">
    <property type="entry name" value="selD"/>
    <property type="match status" value="1"/>
</dbReference>
<dbReference type="InterPro" id="IPR004536">
    <property type="entry name" value="SPS/SelD"/>
</dbReference>
<keyword evidence="5" id="KW-0711">Selenium</keyword>
<evidence type="ECO:0000256" key="4">
    <source>
        <dbReference type="ARBA" id="ARBA00022840"/>
    </source>
</evidence>
<dbReference type="InterPro" id="IPR036676">
    <property type="entry name" value="PurM-like_C_sf"/>
</dbReference>
<sequence length="377" mass="37824">MWEGAWLWRLKDRIDAKFMARLSDLPPMAAPPLPATVAAGVGAKHAGGKPLCAGCGAKVGAGALADALAALPVQTRGDLLTGAGDDAAVLRHGDGVQVMTTDHLRALTDDPRLMARIAAVHALGDIWAMGAAPQVALASVTLPRMSDRLQARTLSEIMQAAADIFGPEGAAIAGGHTAMGPEMTLGFTLTGLAARPVTKAGARAGCALILTKALGTGVLMAAEMARDAFGPDITHAWARMAQPQGAAARLLAPQAQAMTDVTGFGLAGHLLEMLDASGVAAEVDAAALPVLPGAAAATARHASSLAPANRAALAGRATLPEGALGALMVDPQTSGGLLAAVPAEAADALVAELRALGFDQAARIGDIVDGPPGLRVR</sequence>
<dbReference type="PANTHER" id="PTHR10256:SF0">
    <property type="entry name" value="INACTIVE SELENIDE, WATER DIKINASE-LIKE PROTEIN-RELATED"/>
    <property type="match status" value="1"/>
</dbReference>
<dbReference type="SUPFAM" id="SSF55326">
    <property type="entry name" value="PurM N-terminal domain-like"/>
    <property type="match status" value="1"/>
</dbReference>
<reference evidence="8" key="1">
    <citation type="submission" date="2017-05" db="EMBL/GenBank/DDBJ databases">
        <authorList>
            <person name="Imhoff J.F."/>
            <person name="Rahn T."/>
            <person name="Kuenzel S."/>
            <person name="Neulinger S.C."/>
        </authorList>
    </citation>
    <scope>NUCLEOTIDE SEQUENCE</scope>
    <source>
        <strain evidence="8">LMG 28126</strain>
    </source>
</reference>
<dbReference type="GO" id="GO:0016260">
    <property type="term" value="P:selenocysteine biosynthetic process"/>
    <property type="evidence" value="ECO:0007669"/>
    <property type="project" value="TreeGrafter"/>
</dbReference>
<proteinExistence type="predicted"/>
<evidence type="ECO:0000259" key="6">
    <source>
        <dbReference type="Pfam" id="PF00586"/>
    </source>
</evidence>
<dbReference type="Pfam" id="PF02769">
    <property type="entry name" value="AIRS_C"/>
    <property type="match status" value="1"/>
</dbReference>
<organism evidence="8 9">
    <name type="scientific">Rhodobaculum claviforme</name>
    <dbReference type="NCBI Taxonomy" id="1549854"/>
    <lineage>
        <taxon>Bacteria</taxon>
        <taxon>Pseudomonadati</taxon>
        <taxon>Pseudomonadota</taxon>
        <taxon>Alphaproteobacteria</taxon>
        <taxon>Rhodobacterales</taxon>
        <taxon>Paracoccaceae</taxon>
        <taxon>Rhodobaculum</taxon>
    </lineage>
</organism>
<dbReference type="Gene3D" id="3.30.1330.10">
    <property type="entry name" value="PurM-like, N-terminal domain"/>
    <property type="match status" value="1"/>
</dbReference>
<dbReference type="AlphaFoldDB" id="A0A934TLE5"/>
<gene>
    <name evidence="8" type="ORF">CCR87_09780</name>
</gene>
<keyword evidence="4" id="KW-0067">ATP-binding</keyword>
<accession>A0A934TLE5</accession>
<dbReference type="InterPro" id="IPR016188">
    <property type="entry name" value="PurM-like_N"/>
</dbReference>
<keyword evidence="1" id="KW-0808">Transferase</keyword>
<evidence type="ECO:0000256" key="2">
    <source>
        <dbReference type="ARBA" id="ARBA00022741"/>
    </source>
</evidence>
<dbReference type="GO" id="GO:0005524">
    <property type="term" value="F:ATP binding"/>
    <property type="evidence" value="ECO:0007669"/>
    <property type="project" value="UniProtKB-KW"/>
</dbReference>